<feature type="transmembrane region" description="Helical" evidence="1">
    <location>
        <begin position="5"/>
        <end position="24"/>
    </location>
</feature>
<dbReference type="Proteomes" id="UP001460072">
    <property type="component" value="Unassembled WGS sequence"/>
</dbReference>
<comment type="caution">
    <text evidence="2">The sequence shown here is derived from an EMBL/GenBank/DDBJ whole genome shotgun (WGS) entry which is preliminary data.</text>
</comment>
<keyword evidence="1" id="KW-0472">Membrane</keyword>
<feature type="transmembrane region" description="Helical" evidence="1">
    <location>
        <begin position="30"/>
        <end position="48"/>
    </location>
</feature>
<keyword evidence="1" id="KW-0812">Transmembrane</keyword>
<evidence type="ECO:0000313" key="3">
    <source>
        <dbReference type="Proteomes" id="UP001460072"/>
    </source>
</evidence>
<keyword evidence="1" id="KW-1133">Transmembrane helix</keyword>
<organism evidence="2 3">
    <name type="scientific">Flavobacterium aureirubrum</name>
    <dbReference type="NCBI Taxonomy" id="3133147"/>
    <lineage>
        <taxon>Bacteria</taxon>
        <taxon>Pseudomonadati</taxon>
        <taxon>Bacteroidota</taxon>
        <taxon>Flavobacteriia</taxon>
        <taxon>Flavobacteriales</taxon>
        <taxon>Flavobacteriaceae</taxon>
        <taxon>Flavobacterium</taxon>
    </lineage>
</organism>
<accession>A0ABU9N3M3</accession>
<sequence length="116" mass="13499">MKKYLLILPEFILIGLSAYWLLDIFIGNDYFNPIAFCVFLMLLLQVFIQNKYVGFSLASLISLFSLYMVLAVFSEFNDFHTLSFEAFQFLVFGLLLCFLGFCSAIAMFYKFLPKVF</sequence>
<gene>
    <name evidence="2" type="ORF">WFZ85_00895</name>
</gene>
<evidence type="ECO:0000313" key="2">
    <source>
        <dbReference type="EMBL" id="MEM0541163.1"/>
    </source>
</evidence>
<feature type="transmembrane region" description="Helical" evidence="1">
    <location>
        <begin position="86"/>
        <end position="109"/>
    </location>
</feature>
<evidence type="ECO:0000256" key="1">
    <source>
        <dbReference type="SAM" id="Phobius"/>
    </source>
</evidence>
<dbReference type="RefSeq" id="WP_342694401.1">
    <property type="nucleotide sequence ID" value="NZ_JBCGDO010000001.1"/>
</dbReference>
<feature type="transmembrane region" description="Helical" evidence="1">
    <location>
        <begin position="55"/>
        <end position="74"/>
    </location>
</feature>
<dbReference type="EMBL" id="JBCGDO010000001">
    <property type="protein sequence ID" value="MEM0541163.1"/>
    <property type="molecule type" value="Genomic_DNA"/>
</dbReference>
<proteinExistence type="predicted"/>
<name>A0ABU9N3M3_9FLAO</name>
<keyword evidence="3" id="KW-1185">Reference proteome</keyword>
<reference evidence="2 3" key="1">
    <citation type="submission" date="2024-03" db="EMBL/GenBank/DDBJ databases">
        <title>Two novel species of the genus Flavobacterium exhibiting potentially degradation of complex polysaccharides.</title>
        <authorList>
            <person name="Lian X."/>
        </authorList>
    </citation>
    <scope>NUCLEOTIDE SEQUENCE [LARGE SCALE GENOMIC DNA]</scope>
    <source>
        <strain evidence="3">j3</strain>
    </source>
</reference>
<evidence type="ECO:0008006" key="4">
    <source>
        <dbReference type="Google" id="ProtNLM"/>
    </source>
</evidence>
<protein>
    <recommendedName>
        <fullName evidence="4">Transmembrane family 220, helix</fullName>
    </recommendedName>
</protein>